<evidence type="ECO:0000313" key="2">
    <source>
        <dbReference type="Proteomes" id="UP000585474"/>
    </source>
</evidence>
<protein>
    <submittedName>
        <fullName evidence="1">Glycosyl hydrolase superfamily protein</fullName>
    </submittedName>
</protein>
<dbReference type="Proteomes" id="UP000585474">
    <property type="component" value="Unassembled WGS sequence"/>
</dbReference>
<dbReference type="GO" id="GO:0016787">
    <property type="term" value="F:hydrolase activity"/>
    <property type="evidence" value="ECO:0007669"/>
    <property type="project" value="UniProtKB-KW"/>
</dbReference>
<dbReference type="EMBL" id="BJWL01000276">
    <property type="protein sequence ID" value="GFS37301.1"/>
    <property type="molecule type" value="Genomic_DNA"/>
</dbReference>
<accession>A0A7J0DKR0</accession>
<gene>
    <name evidence="1" type="ORF">Acr_00g0051240</name>
</gene>
<keyword evidence="1" id="KW-0378">Hydrolase</keyword>
<proteinExistence type="predicted"/>
<name>A0A7J0DKR0_9ERIC</name>
<sequence>MRERSQTLSSTAACLNSDRLIGRATMSRVDRPVQYVFSIQTKKERYDSVSWVRASTMELPLGKRLEDAEERNQIQIAELRDVSNGIRSLKSSKKKANVVDVDNQVEDDALSRRVGYVEGGIRTVDLAEGPPQNIPSLSGRDPWCGV</sequence>
<organism evidence="1 2">
    <name type="scientific">Actinidia rufa</name>
    <dbReference type="NCBI Taxonomy" id="165716"/>
    <lineage>
        <taxon>Eukaryota</taxon>
        <taxon>Viridiplantae</taxon>
        <taxon>Streptophyta</taxon>
        <taxon>Embryophyta</taxon>
        <taxon>Tracheophyta</taxon>
        <taxon>Spermatophyta</taxon>
        <taxon>Magnoliopsida</taxon>
        <taxon>eudicotyledons</taxon>
        <taxon>Gunneridae</taxon>
        <taxon>Pentapetalae</taxon>
        <taxon>asterids</taxon>
        <taxon>Ericales</taxon>
        <taxon>Actinidiaceae</taxon>
        <taxon>Actinidia</taxon>
    </lineage>
</organism>
<dbReference type="AlphaFoldDB" id="A0A7J0DKR0"/>
<evidence type="ECO:0000313" key="1">
    <source>
        <dbReference type="EMBL" id="GFS37301.1"/>
    </source>
</evidence>
<keyword evidence="2" id="KW-1185">Reference proteome</keyword>
<comment type="caution">
    <text evidence="1">The sequence shown here is derived from an EMBL/GenBank/DDBJ whole genome shotgun (WGS) entry which is preliminary data.</text>
</comment>
<reference evidence="2" key="1">
    <citation type="submission" date="2019-07" db="EMBL/GenBank/DDBJ databases">
        <title>De Novo Assembly of kiwifruit Actinidia rufa.</title>
        <authorList>
            <person name="Sugita-Konishi S."/>
            <person name="Sato K."/>
            <person name="Mori E."/>
            <person name="Abe Y."/>
            <person name="Kisaki G."/>
            <person name="Hamano K."/>
            <person name="Suezawa K."/>
            <person name="Otani M."/>
            <person name="Fukuda T."/>
            <person name="Manabe T."/>
            <person name="Gomi K."/>
            <person name="Tabuchi M."/>
            <person name="Akimitsu K."/>
            <person name="Kataoka I."/>
        </authorList>
    </citation>
    <scope>NUCLEOTIDE SEQUENCE [LARGE SCALE GENOMIC DNA]</scope>
    <source>
        <strain evidence="2">cv. Fuchu</strain>
    </source>
</reference>